<gene>
    <name evidence="1" type="ORF">UW63_C0001G0004</name>
</gene>
<proteinExistence type="predicted"/>
<reference evidence="1 2" key="1">
    <citation type="journal article" date="2015" name="Nature">
        <title>rRNA introns, odd ribosomes, and small enigmatic genomes across a large radiation of phyla.</title>
        <authorList>
            <person name="Brown C.T."/>
            <person name="Hug L.A."/>
            <person name="Thomas B.C."/>
            <person name="Sharon I."/>
            <person name="Castelle C.J."/>
            <person name="Singh A."/>
            <person name="Wilkins M.J."/>
            <person name="Williams K.H."/>
            <person name="Banfield J.F."/>
        </authorList>
    </citation>
    <scope>NUCLEOTIDE SEQUENCE [LARGE SCALE GENOMIC DNA]</scope>
</reference>
<dbReference type="Proteomes" id="UP000034154">
    <property type="component" value="Unassembled WGS sequence"/>
</dbReference>
<evidence type="ECO:0000313" key="1">
    <source>
        <dbReference type="EMBL" id="KKT72082.1"/>
    </source>
</evidence>
<sequence length="555" mass="62086">MKSTLKRWMPALTGIILLAMVINSCVKDEFELNKFSSDVEWDPNMAVPICKGSLTMRDILQDYDGEELVEEDETGFLYLVYNARVLSYRADEMITLPNQSFADVFTAASDLNPLAVPVGTTITESHSTVGNIIVNSDERLDSVRLNGAELTIIINSDFQHASTIDVEFPTLKKGSLVYKKTINVPVTGGTVTNTYNDLEGYTMDLTNGGSEYNKLQANYTVTMTNSGNPVNATDDITFVVNFANPDYSSMFGYLGNYVQTLSMDSIHLDIFNHILDGEAYFDDPRLYIRMNNSYGMPFQFYLTSLGTYSTSGMPSTPLFGSDVPTIANPRIMNYPTLSQIGTFAADLMLLNKTNSNIMDVIETQPKYIFFSVVAESNPTGPTGDYNFITDSSRFDLDLEVELPLYGSAQYWILQDTADFDFTEVYADSDIVEWIKFRIVADNGMPIEADVQVYFADSNYVVVDSLLEDVRIVESGQLDAIGKVVSKTTWTKDIVWQHDRIQNLKDVKYVFYRGTVNTTNSATALVRIYAHYSIDISLGAQVQIYVDDPDDLEFGN</sequence>
<dbReference type="AlphaFoldDB" id="A0A0G1LT98"/>
<accession>A0A0G1LT98</accession>
<dbReference type="EMBL" id="LCJB01000001">
    <property type="protein sequence ID" value="KKT72082.1"/>
    <property type="molecule type" value="Genomic_DNA"/>
</dbReference>
<protein>
    <submittedName>
        <fullName evidence="1">Uncharacterized protein</fullName>
    </submittedName>
</protein>
<organism evidence="1 2">
    <name type="scientific">Candidatus Uhrbacteria bacterium GW2011_GWF2_44_350</name>
    <dbReference type="NCBI Taxonomy" id="1619000"/>
    <lineage>
        <taxon>Bacteria</taxon>
        <taxon>Candidatus Uhriibacteriota</taxon>
    </lineage>
</organism>
<evidence type="ECO:0000313" key="2">
    <source>
        <dbReference type="Proteomes" id="UP000034154"/>
    </source>
</evidence>
<comment type="caution">
    <text evidence="1">The sequence shown here is derived from an EMBL/GenBank/DDBJ whole genome shotgun (WGS) entry which is preliminary data.</text>
</comment>
<name>A0A0G1LT98_9BACT</name>